<proteinExistence type="predicted"/>
<organism evidence="1">
    <name type="scientific">uncultured Caudovirales phage</name>
    <dbReference type="NCBI Taxonomy" id="2100421"/>
    <lineage>
        <taxon>Viruses</taxon>
        <taxon>Duplodnaviria</taxon>
        <taxon>Heunggongvirae</taxon>
        <taxon>Uroviricota</taxon>
        <taxon>Caudoviricetes</taxon>
        <taxon>Peduoviridae</taxon>
        <taxon>Maltschvirus</taxon>
        <taxon>Maltschvirus maltsch</taxon>
    </lineage>
</organism>
<accession>A0A6J5KTW6</accession>
<gene>
    <name evidence="1" type="ORF">UFOVP65_4</name>
</gene>
<protein>
    <submittedName>
        <fullName evidence="1">Uncharacterized protein</fullName>
    </submittedName>
</protein>
<name>A0A6J5KTW6_9CAUD</name>
<reference evidence="1" key="1">
    <citation type="submission" date="2020-04" db="EMBL/GenBank/DDBJ databases">
        <authorList>
            <person name="Chiriac C."/>
            <person name="Salcher M."/>
            <person name="Ghai R."/>
            <person name="Kavagutti S V."/>
        </authorList>
    </citation>
    <scope>NUCLEOTIDE SEQUENCE</scope>
</reference>
<dbReference type="EMBL" id="LR796179">
    <property type="protein sequence ID" value="CAB4124453.1"/>
    <property type="molecule type" value="Genomic_DNA"/>
</dbReference>
<sequence length="163" mass="17067">MGAGALTSAFGAQSKADSQKMALEGQAYMDDTNARLAELSAQSALLSGQRQEASIYLKRGQMKSTQRTALAANGIDLTSPTAQNILTTTDVMGEVDANTAKANAIRNAWGYRTEGMNYTNKAITARGNASAINPDMAFATSLLGSSTSAAKDWYLLNKAGAFA</sequence>
<evidence type="ECO:0000313" key="1">
    <source>
        <dbReference type="EMBL" id="CAB4124453.1"/>
    </source>
</evidence>